<dbReference type="GeneID" id="38114961"/>
<comment type="caution">
    <text evidence="1">The sequence shown here is derived from an EMBL/GenBank/DDBJ whole genome shotgun (WGS) entry which is preliminary data.</text>
</comment>
<keyword evidence="2" id="KW-1185">Reference proteome</keyword>
<proteinExistence type="predicted"/>
<protein>
    <submittedName>
        <fullName evidence="1">Uncharacterized protein</fullName>
    </submittedName>
</protein>
<reference evidence="1 2" key="1">
    <citation type="journal article" date="2018" name="IMA Fungus">
        <title>IMA Genome-F 9: Draft genome sequence of Annulohypoxylon stygium, Aspergillus mulundensis, Berkeleyomyces basicola (syn. Thielaviopsis basicola), Ceratocystis smalleyi, two Cercospora beticola strains, Coleophoma cylindrospora, Fusarium fracticaudum, Phialophora cf. hyalina, and Morchella septimelata.</title>
        <authorList>
            <person name="Wingfield B.D."/>
            <person name="Bills G.F."/>
            <person name="Dong Y."/>
            <person name="Huang W."/>
            <person name="Nel W.J."/>
            <person name="Swalarsk-Parry B.S."/>
            <person name="Vaghefi N."/>
            <person name="Wilken P.M."/>
            <person name="An Z."/>
            <person name="de Beer Z.W."/>
            <person name="De Vos L."/>
            <person name="Chen L."/>
            <person name="Duong T.A."/>
            <person name="Gao Y."/>
            <person name="Hammerbacher A."/>
            <person name="Kikkert J.R."/>
            <person name="Li Y."/>
            <person name="Li H."/>
            <person name="Li K."/>
            <person name="Li Q."/>
            <person name="Liu X."/>
            <person name="Ma X."/>
            <person name="Naidoo K."/>
            <person name="Pethybridge S.J."/>
            <person name="Sun J."/>
            <person name="Steenkamp E.T."/>
            <person name="van der Nest M.A."/>
            <person name="van Wyk S."/>
            <person name="Wingfield M.J."/>
            <person name="Xiong C."/>
            <person name="Yue Q."/>
            <person name="Zhang X."/>
        </authorList>
    </citation>
    <scope>NUCLEOTIDE SEQUENCE [LARGE SCALE GENOMIC DNA]</scope>
    <source>
        <strain evidence="1 2">DSM 5745</strain>
    </source>
</reference>
<dbReference type="STRING" id="1810919.A0A3D8S4P9"/>
<evidence type="ECO:0000313" key="1">
    <source>
        <dbReference type="EMBL" id="RDW81034.1"/>
    </source>
</evidence>
<dbReference type="RefSeq" id="XP_026604087.1">
    <property type="nucleotide sequence ID" value="XM_026746607.1"/>
</dbReference>
<dbReference type="Proteomes" id="UP000256690">
    <property type="component" value="Unassembled WGS sequence"/>
</dbReference>
<accession>A0A3D8S4P9</accession>
<organism evidence="1 2">
    <name type="scientific">Aspergillus mulundensis</name>
    <dbReference type="NCBI Taxonomy" id="1810919"/>
    <lineage>
        <taxon>Eukaryota</taxon>
        <taxon>Fungi</taxon>
        <taxon>Dikarya</taxon>
        <taxon>Ascomycota</taxon>
        <taxon>Pezizomycotina</taxon>
        <taxon>Eurotiomycetes</taxon>
        <taxon>Eurotiomycetidae</taxon>
        <taxon>Eurotiales</taxon>
        <taxon>Aspergillaceae</taxon>
        <taxon>Aspergillus</taxon>
        <taxon>Aspergillus subgen. Nidulantes</taxon>
    </lineage>
</organism>
<dbReference type="AlphaFoldDB" id="A0A3D8S4P9"/>
<dbReference type="EMBL" id="PVWQ01000005">
    <property type="protein sequence ID" value="RDW81034.1"/>
    <property type="molecule type" value="Genomic_DNA"/>
</dbReference>
<sequence length="101" mass="11433">MPSSASMYVKQPSAFDEKLRQYHRLNPDDDTVSFLQSVYKYLPDDGRVNLVANVLGCNTDTATKQLTNNIDYGLLRPMQAVAGKTPSNFVCQPHPRYNEHK</sequence>
<gene>
    <name evidence="1" type="ORF">DSM5745_04591</name>
</gene>
<dbReference type="OrthoDB" id="2104739at2759"/>
<name>A0A3D8S4P9_9EURO</name>
<evidence type="ECO:0000313" key="2">
    <source>
        <dbReference type="Proteomes" id="UP000256690"/>
    </source>
</evidence>